<dbReference type="Proteomes" id="UP000218811">
    <property type="component" value="Unassembled WGS sequence"/>
</dbReference>
<name>A0A2H3JTJ1_WOLCO</name>
<feature type="region of interest" description="Disordered" evidence="1">
    <location>
        <begin position="31"/>
        <end position="108"/>
    </location>
</feature>
<evidence type="ECO:0000313" key="3">
    <source>
        <dbReference type="Proteomes" id="UP000218811"/>
    </source>
</evidence>
<dbReference type="AlphaFoldDB" id="A0A2H3JTJ1"/>
<proteinExistence type="predicted"/>
<dbReference type="EMBL" id="KB468135">
    <property type="protein sequence ID" value="PCH43283.1"/>
    <property type="molecule type" value="Genomic_DNA"/>
</dbReference>
<feature type="compositionally biased region" description="Basic and acidic residues" evidence="1">
    <location>
        <begin position="34"/>
        <end position="44"/>
    </location>
</feature>
<organism evidence="2 3">
    <name type="scientific">Wolfiporia cocos (strain MD-104)</name>
    <name type="common">Brown rot fungus</name>
    <dbReference type="NCBI Taxonomy" id="742152"/>
    <lineage>
        <taxon>Eukaryota</taxon>
        <taxon>Fungi</taxon>
        <taxon>Dikarya</taxon>
        <taxon>Basidiomycota</taxon>
        <taxon>Agaricomycotina</taxon>
        <taxon>Agaricomycetes</taxon>
        <taxon>Polyporales</taxon>
        <taxon>Phaeolaceae</taxon>
        <taxon>Wolfiporia</taxon>
    </lineage>
</organism>
<feature type="compositionally biased region" description="Basic and acidic residues" evidence="1">
    <location>
        <begin position="82"/>
        <end position="108"/>
    </location>
</feature>
<feature type="compositionally biased region" description="Polar residues" evidence="1">
    <location>
        <begin position="46"/>
        <end position="59"/>
    </location>
</feature>
<sequence>MPLMHEAVLAIFNEALAMDEWPENYVARPFEPAKASESRNRALRDQPSSQRTGGQSTESVEAIELPSVKSSNRSGSSKRSRSYRDDDSQTHADPDECRAKRAKQDQPELEVAAHQEAAEFIEKAPSAGGFEDIAELFEHTSSISLESGNQYGIEHYEQSQDDDFESLTDIPPSSPSAFSAASYAFGNDDDAEFTEVERLIDAPSL</sequence>
<evidence type="ECO:0000313" key="2">
    <source>
        <dbReference type="EMBL" id="PCH43283.1"/>
    </source>
</evidence>
<gene>
    <name evidence="2" type="ORF">WOLCODRAFT_153335</name>
</gene>
<protein>
    <submittedName>
        <fullName evidence="2">Uncharacterized protein</fullName>
    </submittedName>
</protein>
<reference evidence="2 3" key="1">
    <citation type="journal article" date="2012" name="Science">
        <title>The Paleozoic origin of enzymatic lignin decomposition reconstructed from 31 fungal genomes.</title>
        <authorList>
            <person name="Floudas D."/>
            <person name="Binder M."/>
            <person name="Riley R."/>
            <person name="Barry K."/>
            <person name="Blanchette R.A."/>
            <person name="Henrissat B."/>
            <person name="Martinez A.T."/>
            <person name="Otillar R."/>
            <person name="Spatafora J.W."/>
            <person name="Yadav J.S."/>
            <person name="Aerts A."/>
            <person name="Benoit I."/>
            <person name="Boyd A."/>
            <person name="Carlson A."/>
            <person name="Copeland A."/>
            <person name="Coutinho P.M."/>
            <person name="de Vries R.P."/>
            <person name="Ferreira P."/>
            <person name="Findley K."/>
            <person name="Foster B."/>
            <person name="Gaskell J."/>
            <person name="Glotzer D."/>
            <person name="Gorecki P."/>
            <person name="Heitman J."/>
            <person name="Hesse C."/>
            <person name="Hori C."/>
            <person name="Igarashi K."/>
            <person name="Jurgens J.A."/>
            <person name="Kallen N."/>
            <person name="Kersten P."/>
            <person name="Kohler A."/>
            <person name="Kuees U."/>
            <person name="Kumar T.K.A."/>
            <person name="Kuo A."/>
            <person name="LaButti K."/>
            <person name="Larrondo L.F."/>
            <person name="Lindquist E."/>
            <person name="Ling A."/>
            <person name="Lombard V."/>
            <person name="Lucas S."/>
            <person name="Lundell T."/>
            <person name="Martin R."/>
            <person name="McLaughlin D.J."/>
            <person name="Morgenstern I."/>
            <person name="Morin E."/>
            <person name="Murat C."/>
            <person name="Nagy L.G."/>
            <person name="Nolan M."/>
            <person name="Ohm R.A."/>
            <person name="Patyshakuliyeva A."/>
            <person name="Rokas A."/>
            <person name="Ruiz-Duenas F.J."/>
            <person name="Sabat G."/>
            <person name="Salamov A."/>
            <person name="Samejima M."/>
            <person name="Schmutz J."/>
            <person name="Slot J.C."/>
            <person name="St John F."/>
            <person name="Stenlid J."/>
            <person name="Sun H."/>
            <person name="Sun S."/>
            <person name="Syed K."/>
            <person name="Tsang A."/>
            <person name="Wiebenga A."/>
            <person name="Young D."/>
            <person name="Pisabarro A."/>
            <person name="Eastwood D.C."/>
            <person name="Martin F."/>
            <person name="Cullen D."/>
            <person name="Grigoriev I.V."/>
            <person name="Hibbett D.S."/>
        </authorList>
    </citation>
    <scope>NUCLEOTIDE SEQUENCE [LARGE SCALE GENOMIC DNA]</scope>
    <source>
        <strain evidence="2 3">MD-104</strain>
    </source>
</reference>
<evidence type="ECO:0000256" key="1">
    <source>
        <dbReference type="SAM" id="MobiDB-lite"/>
    </source>
</evidence>
<accession>A0A2H3JTJ1</accession>
<keyword evidence="3" id="KW-1185">Reference proteome</keyword>